<comment type="caution">
    <text evidence="4">The sequence shown here is derived from an EMBL/GenBank/DDBJ whole genome shotgun (WGS) entry which is preliminary data.</text>
</comment>
<keyword evidence="5" id="KW-1185">Reference proteome</keyword>
<organism evidence="4 5">
    <name type="scientific">Haloferax profundi</name>
    <dbReference type="NCBI Taxonomy" id="1544718"/>
    <lineage>
        <taxon>Archaea</taxon>
        <taxon>Methanobacteriati</taxon>
        <taxon>Methanobacteriota</taxon>
        <taxon>Stenosarchaea group</taxon>
        <taxon>Halobacteria</taxon>
        <taxon>Halobacteriales</taxon>
        <taxon>Haloferacaceae</taxon>
        <taxon>Haloferax</taxon>
    </lineage>
</organism>
<dbReference type="OrthoDB" id="43333at2157"/>
<dbReference type="PROSITE" id="PS51371">
    <property type="entry name" value="CBS"/>
    <property type="match status" value="2"/>
</dbReference>
<name>A0A0W1RIJ4_9EURY</name>
<evidence type="ECO:0000259" key="3">
    <source>
        <dbReference type="PROSITE" id="PS51371"/>
    </source>
</evidence>
<feature type="domain" description="CBS" evidence="3">
    <location>
        <begin position="3"/>
        <end position="61"/>
    </location>
</feature>
<dbReference type="PANTHER" id="PTHR48108">
    <property type="entry name" value="CBS DOMAIN-CONTAINING PROTEIN CBSX2, CHLOROPLASTIC"/>
    <property type="match status" value="1"/>
</dbReference>
<dbReference type="SMART" id="SM00116">
    <property type="entry name" value="CBS"/>
    <property type="match status" value="2"/>
</dbReference>
<gene>
    <name evidence="4" type="ORF">AUR66_19510</name>
</gene>
<protein>
    <submittedName>
        <fullName evidence="4">Signal transduction protein</fullName>
    </submittedName>
</protein>
<proteinExistence type="predicted"/>
<dbReference type="Pfam" id="PF00571">
    <property type="entry name" value="CBS"/>
    <property type="match status" value="2"/>
</dbReference>
<sequence>MPVKTIAVEAVTATKETTVKELAQTMLDEELGDLVIVDAGRPIGIVTDRDIALAVAQYDDVTDLTAGDVMTEDPVTIHEDATAVDLPAAMADGRVRRIPVVGDDGELVGIATLDDVVATAGEMLKDVATVIESQSREYEPSK</sequence>
<dbReference type="InterPro" id="IPR046342">
    <property type="entry name" value="CBS_dom_sf"/>
</dbReference>
<dbReference type="InterPro" id="IPR000644">
    <property type="entry name" value="CBS_dom"/>
</dbReference>
<dbReference type="EMBL" id="LOPV01000600">
    <property type="protein sequence ID" value="KTG13377.1"/>
    <property type="molecule type" value="Genomic_DNA"/>
</dbReference>
<dbReference type="InterPro" id="IPR051462">
    <property type="entry name" value="CBS_domain-containing"/>
</dbReference>
<keyword evidence="2" id="KW-0129">CBS domain</keyword>
<dbReference type="AlphaFoldDB" id="A0A0W1RIJ4"/>
<dbReference type="RefSeq" id="WP_058573454.1">
    <property type="nucleotide sequence ID" value="NZ_LOPV01000600.1"/>
</dbReference>
<reference evidence="4 5" key="1">
    <citation type="submission" date="2015-12" db="EMBL/GenBank/DDBJ databases">
        <title>Haloferax profundi sp. nov. isolated from the Discovery deep brine-seawater interface in the Red Sea.</title>
        <authorList>
            <person name="Zhang G."/>
            <person name="Stingl U."/>
            <person name="Rashid M."/>
        </authorList>
    </citation>
    <scope>NUCLEOTIDE SEQUENCE [LARGE SCALE GENOMIC DNA]</scope>
    <source>
        <strain evidence="4 5">SB29</strain>
    </source>
</reference>
<dbReference type="Gene3D" id="3.10.580.10">
    <property type="entry name" value="CBS-domain"/>
    <property type="match status" value="1"/>
</dbReference>
<evidence type="ECO:0000313" key="4">
    <source>
        <dbReference type="EMBL" id="KTG13377.1"/>
    </source>
</evidence>
<dbReference type="PANTHER" id="PTHR48108:SF26">
    <property type="entry name" value="CBS DOMAIN-CONTAINING PROTEIN DDB_G0289609"/>
    <property type="match status" value="1"/>
</dbReference>
<accession>A0A0W1RIJ4</accession>
<evidence type="ECO:0000256" key="1">
    <source>
        <dbReference type="ARBA" id="ARBA00022737"/>
    </source>
</evidence>
<dbReference type="Proteomes" id="UP000053157">
    <property type="component" value="Unassembled WGS sequence"/>
</dbReference>
<evidence type="ECO:0000313" key="5">
    <source>
        <dbReference type="Proteomes" id="UP000053157"/>
    </source>
</evidence>
<evidence type="ECO:0000256" key="2">
    <source>
        <dbReference type="PROSITE-ProRule" id="PRU00703"/>
    </source>
</evidence>
<feature type="domain" description="CBS" evidence="3">
    <location>
        <begin position="70"/>
        <end position="127"/>
    </location>
</feature>
<keyword evidence="1" id="KW-0677">Repeat</keyword>
<dbReference type="SUPFAM" id="SSF54631">
    <property type="entry name" value="CBS-domain pair"/>
    <property type="match status" value="1"/>
</dbReference>